<evidence type="ECO:0000313" key="7">
    <source>
        <dbReference type="Proteomes" id="UP000320496"/>
    </source>
</evidence>
<dbReference type="InterPro" id="IPR017850">
    <property type="entry name" value="Alkaline_phosphatase_core_sf"/>
</dbReference>
<reference evidence="6 7" key="1">
    <citation type="submission" date="2019-02" db="EMBL/GenBank/DDBJ databases">
        <title>Deep-cultivation of Planctomycetes and their phenomic and genomic characterization uncovers novel biology.</title>
        <authorList>
            <person name="Wiegand S."/>
            <person name="Jogler M."/>
            <person name="Boedeker C."/>
            <person name="Pinto D."/>
            <person name="Vollmers J."/>
            <person name="Rivas-Marin E."/>
            <person name="Kohn T."/>
            <person name="Peeters S.H."/>
            <person name="Heuer A."/>
            <person name="Rast P."/>
            <person name="Oberbeckmann S."/>
            <person name="Bunk B."/>
            <person name="Jeske O."/>
            <person name="Meyerdierks A."/>
            <person name="Storesund J.E."/>
            <person name="Kallscheuer N."/>
            <person name="Luecker S."/>
            <person name="Lage O.M."/>
            <person name="Pohl T."/>
            <person name="Merkel B.J."/>
            <person name="Hornburger P."/>
            <person name="Mueller R.-W."/>
            <person name="Bruemmer F."/>
            <person name="Labrenz M."/>
            <person name="Spormann A.M."/>
            <person name="Op den Camp H."/>
            <person name="Overmann J."/>
            <person name="Amann R."/>
            <person name="Jetten M.S.M."/>
            <person name="Mascher T."/>
            <person name="Medema M.H."/>
            <person name="Devos D.P."/>
            <person name="Kaster A.-K."/>
            <person name="Ovreas L."/>
            <person name="Rohde M."/>
            <person name="Galperin M.Y."/>
            <person name="Jogler C."/>
        </authorList>
    </citation>
    <scope>NUCLEOTIDE SEQUENCE [LARGE SCALE GENOMIC DNA]</scope>
    <source>
        <strain evidence="6 7">Mal4</strain>
    </source>
</reference>
<evidence type="ECO:0000259" key="5">
    <source>
        <dbReference type="Pfam" id="PF00884"/>
    </source>
</evidence>
<dbReference type="GO" id="GO:0004065">
    <property type="term" value="F:arylsulfatase activity"/>
    <property type="evidence" value="ECO:0007669"/>
    <property type="project" value="UniProtKB-EC"/>
</dbReference>
<name>A0A517Z3V9_9PLAN</name>
<dbReference type="KEGG" id="mri:Mal4_14880"/>
<dbReference type="PANTHER" id="PTHR42693">
    <property type="entry name" value="ARYLSULFATASE FAMILY MEMBER"/>
    <property type="match status" value="1"/>
</dbReference>
<dbReference type="Pfam" id="PF00884">
    <property type="entry name" value="Sulfatase"/>
    <property type="match status" value="1"/>
</dbReference>
<protein>
    <submittedName>
        <fullName evidence="6">Arylsulfatase</fullName>
        <ecNumber evidence="6">3.1.6.1</ecNumber>
    </submittedName>
</protein>
<evidence type="ECO:0000256" key="4">
    <source>
        <dbReference type="SAM" id="SignalP"/>
    </source>
</evidence>
<dbReference type="CDD" id="cd16151">
    <property type="entry name" value="sulfatase_like"/>
    <property type="match status" value="1"/>
</dbReference>
<gene>
    <name evidence="6" type="primary">atsA_20</name>
    <name evidence="6" type="ORF">Mal4_14880</name>
</gene>
<dbReference type="SUPFAM" id="SSF53649">
    <property type="entry name" value="Alkaline phosphatase-like"/>
    <property type="match status" value="1"/>
</dbReference>
<dbReference type="RefSeq" id="WP_145367947.1">
    <property type="nucleotide sequence ID" value="NZ_CP036275.1"/>
</dbReference>
<evidence type="ECO:0000256" key="2">
    <source>
        <dbReference type="ARBA" id="ARBA00022801"/>
    </source>
</evidence>
<dbReference type="EMBL" id="CP036275">
    <property type="protein sequence ID" value="QDU37179.1"/>
    <property type="molecule type" value="Genomic_DNA"/>
</dbReference>
<keyword evidence="4" id="KW-0732">Signal</keyword>
<organism evidence="6 7">
    <name type="scientific">Maioricimonas rarisocia</name>
    <dbReference type="NCBI Taxonomy" id="2528026"/>
    <lineage>
        <taxon>Bacteria</taxon>
        <taxon>Pseudomonadati</taxon>
        <taxon>Planctomycetota</taxon>
        <taxon>Planctomycetia</taxon>
        <taxon>Planctomycetales</taxon>
        <taxon>Planctomycetaceae</taxon>
        <taxon>Maioricimonas</taxon>
    </lineage>
</organism>
<evidence type="ECO:0000256" key="1">
    <source>
        <dbReference type="ARBA" id="ARBA00008779"/>
    </source>
</evidence>
<keyword evidence="2 6" id="KW-0378">Hydrolase</keyword>
<feature type="signal peptide" evidence="4">
    <location>
        <begin position="1"/>
        <end position="18"/>
    </location>
</feature>
<accession>A0A517Z3V9</accession>
<sequence precursor="true">MRLLALLLLLVLAVPAQADQPPNILLIMADDVGVECLGSYGGTSYPTPQLDRLAETGTRFTHCYSMAVCHPTRITLMTGRYPFRFGARWGDFPNDVADSTIGPLMQRAGYATAVAGKWQIAQLRDNPRHPAQLGFDEWSLFGWHEGPRYWQPLIWQNGRIRDDVADRYGPDVYADFLIDFMTQHRNGPFFAYFPMALCHDVTDDLDAPVPFVPGKDRYESYAEMMAQMDRVVGRLVDALDRLGLREETLIIFTTDNGTASRSIAGVRDGKLYREPVVSRRGDEEIPGGKGTLKDTGTNVPLIVNRPGHVPAGAVRGDLVDFSDFLPTLADVAGFKLPANVPYDGHSFAACLQEAGEGTRTWAFAEHRGKAFVRDRRFKLYDNGRFYDVQADPKEKNPISPENDSPAASRARARLQEALKSTGWHENRKN</sequence>
<dbReference type="InterPro" id="IPR000917">
    <property type="entry name" value="Sulfatase_N"/>
</dbReference>
<dbReference type="Proteomes" id="UP000320496">
    <property type="component" value="Chromosome"/>
</dbReference>
<feature type="chain" id="PRO_5021906879" evidence="4">
    <location>
        <begin position="19"/>
        <end position="429"/>
    </location>
</feature>
<keyword evidence="7" id="KW-1185">Reference proteome</keyword>
<comment type="similarity">
    <text evidence="1">Belongs to the sulfatase family.</text>
</comment>
<dbReference type="OrthoDB" id="9783154at2"/>
<dbReference type="EC" id="3.1.6.1" evidence="6"/>
<dbReference type="PANTHER" id="PTHR42693:SF53">
    <property type="entry name" value="ENDO-4-O-SULFATASE"/>
    <property type="match status" value="1"/>
</dbReference>
<proteinExistence type="inferred from homology"/>
<evidence type="ECO:0000313" key="6">
    <source>
        <dbReference type="EMBL" id="QDU37179.1"/>
    </source>
</evidence>
<evidence type="ECO:0000256" key="3">
    <source>
        <dbReference type="SAM" id="MobiDB-lite"/>
    </source>
</evidence>
<dbReference type="Gene3D" id="3.40.720.10">
    <property type="entry name" value="Alkaline Phosphatase, subunit A"/>
    <property type="match status" value="1"/>
</dbReference>
<dbReference type="AlphaFoldDB" id="A0A517Z3V9"/>
<feature type="domain" description="Sulfatase N-terminal" evidence="5">
    <location>
        <begin position="22"/>
        <end position="333"/>
    </location>
</feature>
<feature type="region of interest" description="Disordered" evidence="3">
    <location>
        <begin position="389"/>
        <end position="429"/>
    </location>
</feature>
<dbReference type="InterPro" id="IPR050738">
    <property type="entry name" value="Sulfatase"/>
</dbReference>